<dbReference type="InterPro" id="IPR042272">
    <property type="entry name" value="ATP12_ATP_synth-F1-assembly_N"/>
</dbReference>
<evidence type="ECO:0000313" key="5">
    <source>
        <dbReference type="Proteomes" id="UP000515971"/>
    </source>
</evidence>
<evidence type="ECO:0000256" key="3">
    <source>
        <dbReference type="ARBA" id="ARBA00023186"/>
    </source>
</evidence>
<comment type="similarity">
    <text evidence="1">Belongs to the ATP12 family.</text>
</comment>
<dbReference type="Gene3D" id="3.30.2180.10">
    <property type="entry name" value="ATP12-like"/>
    <property type="match status" value="1"/>
</dbReference>
<dbReference type="AlphaFoldDB" id="A0A7G9SHQ3"/>
<dbReference type="GO" id="GO:0043461">
    <property type="term" value="P:proton-transporting ATP synthase complex assembly"/>
    <property type="evidence" value="ECO:0007669"/>
    <property type="project" value="InterPro"/>
</dbReference>
<name>A0A7G9SHQ3_9SPHN</name>
<proteinExistence type="inferred from homology"/>
<dbReference type="PANTHER" id="PTHR21013:SF10">
    <property type="entry name" value="ATP SYNTHASE MITOCHONDRIAL F1 COMPLEX ASSEMBLY FACTOR 2"/>
    <property type="match status" value="1"/>
</dbReference>
<dbReference type="PANTHER" id="PTHR21013">
    <property type="entry name" value="ATP SYNTHASE MITOCHONDRIAL F1 COMPLEX ASSEMBLY FACTOR 2/ATP12 PROTEIN, MITOCHONDRIAL PRECURSOR"/>
    <property type="match status" value="1"/>
</dbReference>
<dbReference type="Proteomes" id="UP000515971">
    <property type="component" value="Chromosome"/>
</dbReference>
<keyword evidence="5" id="KW-1185">Reference proteome</keyword>
<gene>
    <name evidence="4" type="ORF">H9L13_12420</name>
</gene>
<dbReference type="EMBL" id="CP060718">
    <property type="protein sequence ID" value="QNN67378.1"/>
    <property type="molecule type" value="Genomic_DNA"/>
</dbReference>
<evidence type="ECO:0000256" key="2">
    <source>
        <dbReference type="ARBA" id="ARBA00022946"/>
    </source>
</evidence>
<evidence type="ECO:0000313" key="4">
    <source>
        <dbReference type="EMBL" id="QNN67378.1"/>
    </source>
</evidence>
<accession>A0A7G9SHQ3</accession>
<evidence type="ECO:0000256" key="1">
    <source>
        <dbReference type="ARBA" id="ARBA00008231"/>
    </source>
</evidence>
<dbReference type="KEGG" id="slut:H9L13_12420"/>
<keyword evidence="2" id="KW-0809">Transit peptide</keyword>
<dbReference type="Pfam" id="PF07542">
    <property type="entry name" value="ATP12"/>
    <property type="match status" value="1"/>
</dbReference>
<sequence>MKRFWKEVSVETSGADWGVALDGKPLRTPARVALSVPSRALAEAIAGEWRDCGETIDPRAMPLTGLANAAIDRVAPDRPAFAAGLARYAEADLACYRSEWPPDLVERQVAAWDALLAWARRRFDVDFASTCGLMHVAQPPATVERLAHEVAALDAFRLAGLSPLVTVGGSLIAGLAVLDGALTAAEAWNAVSIDERWQIETWGDDAEAVAALDNRKRDFMAAASFLALLDPDLTGR</sequence>
<dbReference type="InterPro" id="IPR023335">
    <property type="entry name" value="ATP12_ortho_dom_sf"/>
</dbReference>
<dbReference type="Gene3D" id="1.10.3580.10">
    <property type="entry name" value="ATP12 ATPase"/>
    <property type="match status" value="1"/>
</dbReference>
<dbReference type="InterPro" id="IPR011419">
    <property type="entry name" value="ATP12_ATP_synth-F1-assembly"/>
</dbReference>
<dbReference type="SUPFAM" id="SSF160909">
    <property type="entry name" value="ATP12-like"/>
    <property type="match status" value="1"/>
</dbReference>
<dbReference type="RefSeq" id="WP_187537967.1">
    <property type="nucleotide sequence ID" value="NZ_BAABJT010000001.1"/>
</dbReference>
<keyword evidence="3" id="KW-0143">Chaperone</keyword>
<protein>
    <submittedName>
        <fullName evidence="4">ATPase</fullName>
    </submittedName>
</protein>
<reference evidence="4 5" key="1">
    <citation type="submission" date="2020-08" db="EMBL/GenBank/DDBJ databases">
        <title>Genome sequence of Sphingomonas lutea KCTC 23642T.</title>
        <authorList>
            <person name="Hyun D.-W."/>
            <person name="Bae J.-W."/>
        </authorList>
    </citation>
    <scope>NUCLEOTIDE SEQUENCE [LARGE SCALE GENOMIC DNA]</scope>
    <source>
        <strain evidence="4 5">KCTC 23642</strain>
    </source>
</reference>
<organism evidence="4 5">
    <name type="scientific">Sphingomonas lutea</name>
    <dbReference type="NCBI Taxonomy" id="1045317"/>
    <lineage>
        <taxon>Bacteria</taxon>
        <taxon>Pseudomonadati</taxon>
        <taxon>Pseudomonadota</taxon>
        <taxon>Alphaproteobacteria</taxon>
        <taxon>Sphingomonadales</taxon>
        <taxon>Sphingomonadaceae</taxon>
        <taxon>Sphingomonas</taxon>
    </lineage>
</organism>